<dbReference type="Gene3D" id="3.40.50.720">
    <property type="entry name" value="NAD(P)-binding Rossmann-like Domain"/>
    <property type="match status" value="1"/>
</dbReference>
<dbReference type="Pfam" id="PF13561">
    <property type="entry name" value="adh_short_C2"/>
    <property type="match status" value="1"/>
</dbReference>
<evidence type="ECO:0000256" key="2">
    <source>
        <dbReference type="ARBA" id="ARBA00023002"/>
    </source>
</evidence>
<sequence length="255" mass="25981">MNVTSFSGPRFDNRVAVVIGGTRGIGRASARLLAEAGASVVLTGKDRESAEREAQRITAECGVAATGLALQLGEYALISPAIKTIAADHGAIDALVLSAGVMQSTPLGLTTESVARHLLDINLLGAVEVLQATAKVMMRRRRGAIVLLASLVGERGAPGQAVYAAAKAGVAALARSASKELGPLGIRVNAVAPGLIDTDLLADLPPDVVTARCAQTSLRRLGTAEEVAGAIRFLLSDEASFITGQVLGVDGGLAL</sequence>
<dbReference type="InterPro" id="IPR002347">
    <property type="entry name" value="SDR_fam"/>
</dbReference>
<dbReference type="SUPFAM" id="SSF51735">
    <property type="entry name" value="NAD(P)-binding Rossmann-fold domains"/>
    <property type="match status" value="1"/>
</dbReference>
<dbReference type="OrthoDB" id="9804774at2"/>
<dbReference type="AlphaFoldDB" id="A0A1G8N111"/>
<evidence type="ECO:0000313" key="5">
    <source>
        <dbReference type="Proteomes" id="UP000199706"/>
    </source>
</evidence>
<dbReference type="PROSITE" id="PS00061">
    <property type="entry name" value="ADH_SHORT"/>
    <property type="match status" value="1"/>
</dbReference>
<name>A0A1G8N111_9BURK</name>
<dbReference type="GO" id="GO:0006633">
    <property type="term" value="P:fatty acid biosynthetic process"/>
    <property type="evidence" value="ECO:0007669"/>
    <property type="project" value="TreeGrafter"/>
</dbReference>
<dbReference type="RefSeq" id="WP_090695677.1">
    <property type="nucleotide sequence ID" value="NZ_CADERL010000038.1"/>
</dbReference>
<evidence type="ECO:0000259" key="3">
    <source>
        <dbReference type="SMART" id="SM00822"/>
    </source>
</evidence>
<dbReference type="InterPro" id="IPR036291">
    <property type="entry name" value="NAD(P)-bd_dom_sf"/>
</dbReference>
<organism evidence="4 5">
    <name type="scientific">Paraburkholderia phenazinium</name>
    <dbReference type="NCBI Taxonomy" id="60549"/>
    <lineage>
        <taxon>Bacteria</taxon>
        <taxon>Pseudomonadati</taxon>
        <taxon>Pseudomonadota</taxon>
        <taxon>Betaproteobacteria</taxon>
        <taxon>Burkholderiales</taxon>
        <taxon>Burkholderiaceae</taxon>
        <taxon>Paraburkholderia</taxon>
    </lineage>
</organism>
<dbReference type="PRINTS" id="PR00080">
    <property type="entry name" value="SDRFAMILY"/>
</dbReference>
<dbReference type="Proteomes" id="UP000199706">
    <property type="component" value="Unassembled WGS sequence"/>
</dbReference>
<dbReference type="InterPro" id="IPR057326">
    <property type="entry name" value="KR_dom"/>
</dbReference>
<accession>A0A1G8N111</accession>
<proteinExistence type="inferred from homology"/>
<dbReference type="GO" id="GO:0016616">
    <property type="term" value="F:oxidoreductase activity, acting on the CH-OH group of donors, NAD or NADP as acceptor"/>
    <property type="evidence" value="ECO:0007669"/>
    <property type="project" value="TreeGrafter"/>
</dbReference>
<dbReference type="SMART" id="SM00822">
    <property type="entry name" value="PKS_KR"/>
    <property type="match status" value="1"/>
</dbReference>
<dbReference type="EMBL" id="FNCJ01000032">
    <property type="protein sequence ID" value="SDI73862.1"/>
    <property type="molecule type" value="Genomic_DNA"/>
</dbReference>
<dbReference type="PANTHER" id="PTHR42760:SF133">
    <property type="entry name" value="3-OXOACYL-[ACYL-CARRIER-PROTEIN] REDUCTASE"/>
    <property type="match status" value="1"/>
</dbReference>
<feature type="domain" description="Ketoreductase" evidence="3">
    <location>
        <begin position="14"/>
        <end position="194"/>
    </location>
</feature>
<comment type="similarity">
    <text evidence="1">Belongs to the short-chain dehydrogenases/reductases (SDR) family.</text>
</comment>
<evidence type="ECO:0000313" key="4">
    <source>
        <dbReference type="EMBL" id="SDI73862.1"/>
    </source>
</evidence>
<keyword evidence="2" id="KW-0560">Oxidoreductase</keyword>
<dbReference type="GO" id="GO:0048038">
    <property type="term" value="F:quinone binding"/>
    <property type="evidence" value="ECO:0007669"/>
    <property type="project" value="TreeGrafter"/>
</dbReference>
<reference evidence="4 5" key="1">
    <citation type="submission" date="2016-10" db="EMBL/GenBank/DDBJ databases">
        <authorList>
            <person name="de Groot N.N."/>
        </authorList>
    </citation>
    <scope>NUCLEOTIDE SEQUENCE [LARGE SCALE GENOMIC DNA]</scope>
    <source>
        <strain evidence="4 5">LMG 2247</strain>
    </source>
</reference>
<dbReference type="PRINTS" id="PR00081">
    <property type="entry name" value="GDHRDH"/>
</dbReference>
<protein>
    <submittedName>
        <fullName evidence="4">3-oxoacyl-[acyl-carrier protein] reductase</fullName>
    </submittedName>
</protein>
<dbReference type="PANTHER" id="PTHR42760">
    <property type="entry name" value="SHORT-CHAIN DEHYDROGENASES/REDUCTASES FAMILY MEMBER"/>
    <property type="match status" value="1"/>
</dbReference>
<dbReference type="InterPro" id="IPR020904">
    <property type="entry name" value="Sc_DH/Rdtase_CS"/>
</dbReference>
<evidence type="ECO:0000256" key="1">
    <source>
        <dbReference type="ARBA" id="ARBA00006484"/>
    </source>
</evidence>
<gene>
    <name evidence="4" type="ORF">SAMN05216466_13254</name>
</gene>
<dbReference type="FunFam" id="3.40.50.720:FF:000173">
    <property type="entry name" value="3-oxoacyl-[acyl-carrier protein] reductase"/>
    <property type="match status" value="1"/>
</dbReference>